<keyword evidence="2" id="KW-0261">Viral envelope protein</keyword>
<feature type="transmembrane region" description="Helical" evidence="1">
    <location>
        <begin position="21"/>
        <end position="41"/>
    </location>
</feature>
<organism evidence="2">
    <name type="scientific">Esocid herpesvirus 1</name>
    <dbReference type="NCBI Taxonomy" id="1862331"/>
    <lineage>
        <taxon>Viruses</taxon>
        <taxon>Duplodnaviria</taxon>
        <taxon>Heunggongvirae</taxon>
        <taxon>Peploviricota</taxon>
        <taxon>Herviviricetes</taxon>
        <taxon>Herpesvirales</taxon>
        <taxon>Alloherpesviridae</taxon>
    </lineage>
</organism>
<keyword evidence="2" id="KW-0946">Virion</keyword>
<gene>
    <name evidence="2" type="primary">ORF59</name>
    <name evidence="2" type="ORF">EsHV1_ORF59</name>
</gene>
<feature type="transmembrane region" description="Helical" evidence="1">
    <location>
        <begin position="122"/>
        <end position="147"/>
    </location>
</feature>
<reference evidence="2" key="1">
    <citation type="submission" date="2016-05" db="EMBL/GenBank/DDBJ databases">
        <title>Genetic Characterization of Esocid herpesvirus 1 (EsHV1).</title>
        <authorList>
            <person name="Freitas J.T."/>
            <person name="Subramaniam K."/>
            <person name="Marcquenski S."/>
            <person name="Groff J."/>
            <person name="Waltzek T.B."/>
        </authorList>
    </citation>
    <scope>NUCLEOTIDE SEQUENCE</scope>
    <source>
        <strain evidence="2">EsHV1_2014</strain>
    </source>
</reference>
<keyword evidence="1" id="KW-0812">Transmembrane</keyword>
<feature type="transmembrane region" description="Helical" evidence="1">
    <location>
        <begin position="251"/>
        <end position="273"/>
    </location>
</feature>
<proteinExistence type="predicted"/>
<evidence type="ECO:0000313" key="2">
    <source>
        <dbReference type="EMBL" id="ANK58027.1"/>
    </source>
</evidence>
<keyword evidence="1" id="KW-0472">Membrane</keyword>
<accession>A0A192GNR4</accession>
<feature type="transmembrane region" description="Helical" evidence="1">
    <location>
        <begin position="78"/>
        <end position="101"/>
    </location>
</feature>
<keyword evidence="1" id="KW-1133">Transmembrane helix</keyword>
<dbReference type="GO" id="GO:0019031">
    <property type="term" value="C:viral envelope"/>
    <property type="evidence" value="ECO:0007669"/>
    <property type="project" value="UniProtKB-KW"/>
</dbReference>
<name>A0A192GNR4_9VIRU</name>
<protein>
    <submittedName>
        <fullName evidence="2">Major envelope protein</fullName>
    </submittedName>
</protein>
<sequence length="323" mass="35329">MVTISRGLSGVGMKASRHFSLGRAVQLLMMMNAVTMILFLIGTETTMTLIQQWFPHVGITATTTNIVNFNNALDTATIVSIVAAVLVVGVTMGFSIWFIVASHSLVNGKKVFKKGLGCFNHMAFRIVFVLILNALMFSTVVCSLIRYSCVDNNLIITSLATLEITSPTETKAAESIISAYGGNTAVLTQLTDSNITKAQIKVALYQVMAAANSDTRRIGSGFTSMTGNNINLIQMLNYAMTCERLLLNTQYVTIILTLIFAGLAITAMLRLVIKKSGAQRYTYDSGDFDDNELDDPLLYERGVDTFTHPTTFMNTQMTPEYVS</sequence>
<dbReference type="EMBL" id="KX198667">
    <property type="protein sequence ID" value="ANK58027.1"/>
    <property type="molecule type" value="Genomic_DNA"/>
</dbReference>
<evidence type="ECO:0000256" key="1">
    <source>
        <dbReference type="SAM" id="Phobius"/>
    </source>
</evidence>